<dbReference type="NCBIfam" id="TIGR03594">
    <property type="entry name" value="GTPase_EngA"/>
    <property type="match status" value="1"/>
</dbReference>
<dbReference type="CDD" id="cd01894">
    <property type="entry name" value="EngA1"/>
    <property type="match status" value="1"/>
</dbReference>
<dbReference type="KEGG" id="aaeo:BJI67_07215"/>
<dbReference type="FunFam" id="3.40.50.300:FF:000057">
    <property type="entry name" value="GTPase Der"/>
    <property type="match status" value="1"/>
</dbReference>
<dbReference type="Gene3D" id="3.40.50.300">
    <property type="entry name" value="P-loop containing nucleotide triphosphate hydrolases"/>
    <property type="match status" value="2"/>
</dbReference>
<feature type="binding site" evidence="8">
    <location>
        <begin position="244"/>
        <end position="248"/>
    </location>
    <ligand>
        <name>GTP</name>
        <dbReference type="ChEBI" id="CHEBI:37565"/>
        <label>2</label>
    </ligand>
</feature>
<reference evidence="12 13" key="1">
    <citation type="submission" date="2016-09" db="EMBL/GenBank/DDBJ databases">
        <title>Acidihalobacter prosperus V6 (DSM14174).</title>
        <authorList>
            <person name="Khaleque H.N."/>
            <person name="Ramsay J.P."/>
            <person name="Murphy R.J.T."/>
            <person name="Kaksonen A.H."/>
            <person name="Boxall N.J."/>
            <person name="Watkin E.L.J."/>
        </authorList>
    </citation>
    <scope>NUCLEOTIDE SEQUENCE [LARGE SCALE GENOMIC DNA]</scope>
    <source>
        <strain evidence="12 13">V6</strain>
    </source>
</reference>
<dbReference type="FunFam" id="3.30.300.20:FF:000004">
    <property type="entry name" value="GTPase Der"/>
    <property type="match status" value="1"/>
</dbReference>
<feature type="binding site" evidence="8">
    <location>
        <begin position="197"/>
        <end position="204"/>
    </location>
    <ligand>
        <name>GTP</name>
        <dbReference type="ChEBI" id="CHEBI:37565"/>
        <label>2</label>
    </ligand>
</feature>
<evidence type="ECO:0000313" key="13">
    <source>
        <dbReference type="Proteomes" id="UP000095342"/>
    </source>
</evidence>
<dbReference type="HAMAP" id="MF_00195">
    <property type="entry name" value="GTPase_Der"/>
    <property type="match status" value="1"/>
</dbReference>
<sequence length="479" mass="52591">MQAILALVGRPNVGKSTLFNRLTRSRDALVADLPGLTRDRKYGLGRLGERDYLVVDTGGLGEESDEIDTLMGEQTRAAMREATHLLLLIDGRAGVTAGDEMLATELRAMGKPVYLVVNKIDATTPATAMAEAYRLGLGEPLPISAVRGSGLDRLIDTVLPDGKDGGDETEAVESDDTVVEESAVLPAHAGLRIAFVGRPNVGKSTLINRLLGENRVVVFDRPGTTRDSIDVPFERDGRRYVLVDTAGIRRRARVNEMIEKFSIVKALDAINAADVVILVLDARAGVTEQDAHLIGLALDAGAPLVVAINKWDGLAEDERNAVRRTLDLRLTFLDFAERHFISALHGTGVGHLLAAARRAHESSHRQVSTAELNRLLEGFVNAHQPPLSRGRRIKLRYAHLGGHRPFTIVIHGNQTDRLPGEYKRYLANGYRRALKLVGTPVALEFKTGDNPFAGRRNTLTPTQERKRNRMIRHAKRKDR</sequence>
<dbReference type="NCBIfam" id="TIGR00231">
    <property type="entry name" value="small_GTP"/>
    <property type="match status" value="2"/>
</dbReference>
<evidence type="ECO:0000256" key="3">
    <source>
        <dbReference type="ARBA" id="ARBA00022517"/>
    </source>
</evidence>
<proteinExistence type="inferred from homology"/>
<keyword evidence="6 8" id="KW-0342">GTP-binding</keyword>
<dbReference type="EMBL" id="CP017448">
    <property type="protein sequence ID" value="AOV16878.1"/>
    <property type="molecule type" value="Genomic_DNA"/>
</dbReference>
<dbReference type="CDD" id="cd01895">
    <property type="entry name" value="EngA2"/>
    <property type="match status" value="1"/>
</dbReference>
<dbReference type="Gene3D" id="3.30.300.20">
    <property type="match status" value="1"/>
</dbReference>
<keyword evidence="13" id="KW-1185">Reference proteome</keyword>
<dbReference type="PANTHER" id="PTHR43834">
    <property type="entry name" value="GTPASE DER"/>
    <property type="match status" value="1"/>
</dbReference>
<dbReference type="PANTHER" id="PTHR43834:SF6">
    <property type="entry name" value="GTPASE DER"/>
    <property type="match status" value="1"/>
</dbReference>
<evidence type="ECO:0000256" key="10">
    <source>
        <dbReference type="RuleBase" id="RU004481"/>
    </source>
</evidence>
<dbReference type="GO" id="GO:0005525">
    <property type="term" value="F:GTP binding"/>
    <property type="evidence" value="ECO:0007669"/>
    <property type="project" value="UniProtKB-UniRule"/>
</dbReference>
<evidence type="ECO:0000256" key="5">
    <source>
        <dbReference type="ARBA" id="ARBA00022741"/>
    </source>
</evidence>
<feature type="binding site" evidence="8">
    <location>
        <begin position="9"/>
        <end position="16"/>
    </location>
    <ligand>
        <name>GTP</name>
        <dbReference type="ChEBI" id="CHEBI:37565"/>
        <label>1</label>
    </ligand>
</feature>
<dbReference type="AlphaFoldDB" id="A0A1D8K7G4"/>
<evidence type="ECO:0000256" key="6">
    <source>
        <dbReference type="ARBA" id="ARBA00023134"/>
    </source>
</evidence>
<evidence type="ECO:0000256" key="1">
    <source>
        <dbReference type="ARBA" id="ARBA00008279"/>
    </source>
</evidence>
<dbReference type="InterPro" id="IPR027417">
    <property type="entry name" value="P-loop_NTPase"/>
</dbReference>
<evidence type="ECO:0000256" key="7">
    <source>
        <dbReference type="ARBA" id="ARBA00032345"/>
    </source>
</evidence>
<evidence type="ECO:0000256" key="8">
    <source>
        <dbReference type="HAMAP-Rule" id="MF_00195"/>
    </source>
</evidence>
<gene>
    <name evidence="8" type="primary">der</name>
    <name evidence="12" type="ORF">BJI67_07215</name>
</gene>
<dbReference type="InterPro" id="IPR016484">
    <property type="entry name" value="GTPase_Der"/>
</dbReference>
<dbReference type="PRINTS" id="PR00326">
    <property type="entry name" value="GTP1OBG"/>
</dbReference>
<dbReference type="Pfam" id="PF14714">
    <property type="entry name" value="KH_dom-like"/>
    <property type="match status" value="1"/>
</dbReference>
<dbReference type="InterPro" id="IPR015946">
    <property type="entry name" value="KH_dom-like_a/b"/>
</dbReference>
<keyword evidence="3 8" id="KW-0690">Ribosome biogenesis</keyword>
<dbReference type="PROSITE" id="PS51712">
    <property type="entry name" value="G_ENGA"/>
    <property type="match status" value="2"/>
</dbReference>
<name>A0A1D8K7G4_9GAMM</name>
<evidence type="ECO:0000256" key="2">
    <source>
        <dbReference type="ARBA" id="ARBA00020953"/>
    </source>
</evidence>
<dbReference type="PIRSF" id="PIRSF006485">
    <property type="entry name" value="GTP-binding_EngA"/>
    <property type="match status" value="1"/>
</dbReference>
<dbReference type="InterPro" id="IPR032859">
    <property type="entry name" value="KH_dom-like"/>
</dbReference>
<feature type="domain" description="EngA-type G" evidence="11">
    <location>
        <begin position="191"/>
        <end position="364"/>
    </location>
</feature>
<feature type="binding site" evidence="8">
    <location>
        <begin position="118"/>
        <end position="121"/>
    </location>
    <ligand>
        <name>GTP</name>
        <dbReference type="ChEBI" id="CHEBI:37565"/>
        <label>1</label>
    </ligand>
</feature>
<dbReference type="Proteomes" id="UP000095342">
    <property type="component" value="Chromosome"/>
</dbReference>
<feature type="binding site" evidence="8">
    <location>
        <begin position="56"/>
        <end position="60"/>
    </location>
    <ligand>
        <name>GTP</name>
        <dbReference type="ChEBI" id="CHEBI:37565"/>
        <label>1</label>
    </ligand>
</feature>
<dbReference type="GO" id="GO:0042254">
    <property type="term" value="P:ribosome biogenesis"/>
    <property type="evidence" value="ECO:0007669"/>
    <property type="project" value="UniProtKB-KW"/>
</dbReference>
<comment type="function">
    <text evidence="8 10">GTPase that plays an essential role in the late steps of ribosome biogenesis.</text>
</comment>
<dbReference type="RefSeq" id="WP_070072461.1">
    <property type="nucleotide sequence ID" value="NZ_CP017448.1"/>
</dbReference>
<accession>A0A1D8K7G4</accession>
<feature type="domain" description="EngA-type G" evidence="11">
    <location>
        <begin position="3"/>
        <end position="166"/>
    </location>
</feature>
<dbReference type="SUPFAM" id="SSF52540">
    <property type="entry name" value="P-loop containing nucleoside triphosphate hydrolases"/>
    <property type="match status" value="2"/>
</dbReference>
<dbReference type="InterPro" id="IPR031166">
    <property type="entry name" value="G_ENGA"/>
</dbReference>
<dbReference type="Pfam" id="PF01926">
    <property type="entry name" value="MMR_HSR1"/>
    <property type="match status" value="2"/>
</dbReference>
<keyword evidence="4 10" id="KW-0677">Repeat</keyword>
<dbReference type="GO" id="GO:0043022">
    <property type="term" value="F:ribosome binding"/>
    <property type="evidence" value="ECO:0007669"/>
    <property type="project" value="TreeGrafter"/>
</dbReference>
<evidence type="ECO:0000313" key="12">
    <source>
        <dbReference type="EMBL" id="AOV16878.1"/>
    </source>
</evidence>
<dbReference type="InterPro" id="IPR006073">
    <property type="entry name" value="GTP-bd"/>
</dbReference>
<evidence type="ECO:0000256" key="9">
    <source>
        <dbReference type="PROSITE-ProRule" id="PRU01049"/>
    </source>
</evidence>
<comment type="subunit">
    <text evidence="8">Associates with the 50S ribosomal subunit.</text>
</comment>
<comment type="similarity">
    <text evidence="1 8 9 10">Belongs to the TRAFAC class TrmE-Era-EngA-EngB-Septin-like GTPase superfamily. EngA (Der) GTPase family.</text>
</comment>
<dbReference type="FunFam" id="3.40.50.300:FF:000040">
    <property type="entry name" value="GTPase Der"/>
    <property type="match status" value="1"/>
</dbReference>
<evidence type="ECO:0000259" key="11">
    <source>
        <dbReference type="PROSITE" id="PS51712"/>
    </source>
</evidence>
<evidence type="ECO:0000256" key="4">
    <source>
        <dbReference type="ARBA" id="ARBA00022737"/>
    </source>
</evidence>
<organism evidence="12 13">
    <name type="scientific">Acidihalobacter aeolianus</name>
    <dbReference type="NCBI Taxonomy" id="2792603"/>
    <lineage>
        <taxon>Bacteria</taxon>
        <taxon>Pseudomonadati</taxon>
        <taxon>Pseudomonadota</taxon>
        <taxon>Gammaproteobacteria</taxon>
        <taxon>Chromatiales</taxon>
        <taxon>Ectothiorhodospiraceae</taxon>
        <taxon>Acidihalobacter</taxon>
    </lineage>
</organism>
<feature type="binding site" evidence="8">
    <location>
        <begin position="309"/>
        <end position="312"/>
    </location>
    <ligand>
        <name>GTP</name>
        <dbReference type="ChEBI" id="CHEBI:37565"/>
        <label>2</label>
    </ligand>
</feature>
<dbReference type="InterPro" id="IPR005225">
    <property type="entry name" value="Small_GTP-bd"/>
</dbReference>
<protein>
    <recommendedName>
        <fullName evidence="2 8">GTPase Der</fullName>
    </recommendedName>
    <alternativeName>
        <fullName evidence="7 8">GTP-binding protein EngA</fullName>
    </alternativeName>
</protein>
<keyword evidence="5 8" id="KW-0547">Nucleotide-binding</keyword>